<evidence type="ECO:0008006" key="3">
    <source>
        <dbReference type="Google" id="ProtNLM"/>
    </source>
</evidence>
<evidence type="ECO:0000313" key="1">
    <source>
        <dbReference type="EMBL" id="TXJ39680.1"/>
    </source>
</evidence>
<organism evidence="1 2">
    <name type="scientific">Brachyspira pilosicoli</name>
    <name type="common">Serpulina pilosicoli</name>
    <dbReference type="NCBI Taxonomy" id="52584"/>
    <lineage>
        <taxon>Bacteria</taxon>
        <taxon>Pseudomonadati</taxon>
        <taxon>Spirochaetota</taxon>
        <taxon>Spirochaetia</taxon>
        <taxon>Brachyspirales</taxon>
        <taxon>Brachyspiraceae</taxon>
        <taxon>Brachyspira</taxon>
    </lineage>
</organism>
<comment type="caution">
    <text evidence="1">The sequence shown here is derived from an EMBL/GenBank/DDBJ whole genome shotgun (WGS) entry which is preliminary data.</text>
</comment>
<proteinExistence type="predicted"/>
<dbReference type="Proteomes" id="UP000323176">
    <property type="component" value="Unassembled WGS sequence"/>
</dbReference>
<gene>
    <name evidence="1" type="ORF">EPJ72_09695</name>
</gene>
<dbReference type="EMBL" id="SAXY01000058">
    <property type="protein sequence ID" value="TXJ39680.1"/>
    <property type="molecule type" value="Genomic_DNA"/>
</dbReference>
<evidence type="ECO:0000313" key="2">
    <source>
        <dbReference type="Proteomes" id="UP000323176"/>
    </source>
</evidence>
<dbReference type="Gene3D" id="1.25.40.10">
    <property type="entry name" value="Tetratricopeptide repeat domain"/>
    <property type="match status" value="1"/>
</dbReference>
<sequence length="238" mass="27733">MKKNLILLFLLIFSVKSFAYIKEIDELYNSFYMNSGDESVEAQVQGLREKKLDKLQKQIITNVTVVMEVRASKESKRKIYKYLKDNVANNDPLLSEKDPDYLASLADLMTAFVNYATLNELMEYSNKIIDLYDKALAINPNHFPSLLGKAIYVSFMPKFYGGGYDKSMPIFKKAEANAKEDWEKHTTYLWMSQIYFVEKDEANYKKYFDMAYNIFPDAAFVNFVKEENAKGVSLFEHY</sequence>
<name>A0A5C8ETX4_BRAPL</name>
<dbReference type="AlphaFoldDB" id="A0A5C8ETX4"/>
<dbReference type="OrthoDB" id="306587at2"/>
<reference evidence="1 2" key="1">
    <citation type="journal article" date="1992" name="Lakartidningen">
        <title>[Penicillin V and not amoxicillin is the first choice preparation in acute otitis].</title>
        <authorList>
            <person name="Kamme C."/>
            <person name="Lundgren K."/>
            <person name="Prellner K."/>
        </authorList>
    </citation>
    <scope>NUCLEOTIDE SEQUENCE [LARGE SCALE GENOMIC DNA]</scope>
    <source>
        <strain evidence="1 2">PC5538III-hc</strain>
    </source>
</reference>
<dbReference type="InterPro" id="IPR011990">
    <property type="entry name" value="TPR-like_helical_dom_sf"/>
</dbReference>
<dbReference type="SUPFAM" id="SSF48452">
    <property type="entry name" value="TPR-like"/>
    <property type="match status" value="1"/>
</dbReference>
<protein>
    <recommendedName>
        <fullName evidence="3">TPR domain-containing protein</fullName>
    </recommendedName>
</protein>
<accession>A0A5C8ETX4</accession>